<protein>
    <submittedName>
        <fullName evidence="4">Sugar/nucleoside kinase (Ribokinase family)</fullName>
    </submittedName>
</protein>
<dbReference type="PANTHER" id="PTHR10584:SF157">
    <property type="entry name" value="SULFOFRUCTOSE KINASE"/>
    <property type="match status" value="1"/>
</dbReference>
<dbReference type="InterPro" id="IPR029056">
    <property type="entry name" value="Ribokinase-like"/>
</dbReference>
<organism evidence="4 5">
    <name type="scientific">Algisphaera agarilytica</name>
    <dbReference type="NCBI Taxonomy" id="1385975"/>
    <lineage>
        <taxon>Bacteria</taxon>
        <taxon>Pseudomonadati</taxon>
        <taxon>Planctomycetota</taxon>
        <taxon>Phycisphaerae</taxon>
        <taxon>Phycisphaerales</taxon>
        <taxon>Phycisphaeraceae</taxon>
        <taxon>Algisphaera</taxon>
    </lineage>
</organism>
<dbReference type="EMBL" id="JACHGY010000001">
    <property type="protein sequence ID" value="MBB6428211.1"/>
    <property type="molecule type" value="Genomic_DNA"/>
</dbReference>
<evidence type="ECO:0000313" key="5">
    <source>
        <dbReference type="Proteomes" id="UP000541810"/>
    </source>
</evidence>
<dbReference type="Proteomes" id="UP000541810">
    <property type="component" value="Unassembled WGS sequence"/>
</dbReference>
<comment type="caution">
    <text evidence="4">The sequence shown here is derived from an EMBL/GenBank/DDBJ whole genome shotgun (WGS) entry which is preliminary data.</text>
</comment>
<evidence type="ECO:0000259" key="3">
    <source>
        <dbReference type="Pfam" id="PF00294"/>
    </source>
</evidence>
<evidence type="ECO:0000256" key="2">
    <source>
        <dbReference type="ARBA" id="ARBA00022777"/>
    </source>
</evidence>
<dbReference type="SUPFAM" id="SSF53613">
    <property type="entry name" value="Ribokinase-like"/>
    <property type="match status" value="1"/>
</dbReference>
<evidence type="ECO:0000313" key="4">
    <source>
        <dbReference type="EMBL" id="MBB6428211.1"/>
    </source>
</evidence>
<accession>A0A7X0H4X9</accession>
<evidence type="ECO:0000256" key="1">
    <source>
        <dbReference type="ARBA" id="ARBA00022679"/>
    </source>
</evidence>
<feature type="domain" description="Carbohydrate kinase PfkB" evidence="3">
    <location>
        <begin position="12"/>
        <end position="297"/>
    </location>
</feature>
<dbReference type="GO" id="GO:0005829">
    <property type="term" value="C:cytosol"/>
    <property type="evidence" value="ECO:0007669"/>
    <property type="project" value="TreeGrafter"/>
</dbReference>
<gene>
    <name evidence="4" type="ORF">HNQ40_000017</name>
</gene>
<dbReference type="AlphaFoldDB" id="A0A7X0H4X9"/>
<keyword evidence="5" id="KW-1185">Reference proteome</keyword>
<dbReference type="PANTHER" id="PTHR10584">
    <property type="entry name" value="SUGAR KINASE"/>
    <property type="match status" value="1"/>
</dbReference>
<dbReference type="GO" id="GO:0016301">
    <property type="term" value="F:kinase activity"/>
    <property type="evidence" value="ECO:0007669"/>
    <property type="project" value="UniProtKB-KW"/>
</dbReference>
<dbReference type="InterPro" id="IPR011611">
    <property type="entry name" value="PfkB_dom"/>
</dbReference>
<dbReference type="Gene3D" id="3.40.1190.20">
    <property type="match status" value="1"/>
</dbReference>
<keyword evidence="2 4" id="KW-0418">Kinase</keyword>
<reference evidence="4 5" key="1">
    <citation type="submission" date="2020-08" db="EMBL/GenBank/DDBJ databases">
        <title>Genomic Encyclopedia of Type Strains, Phase IV (KMG-IV): sequencing the most valuable type-strain genomes for metagenomic binning, comparative biology and taxonomic classification.</title>
        <authorList>
            <person name="Goeker M."/>
        </authorList>
    </citation>
    <scope>NUCLEOTIDE SEQUENCE [LARGE SCALE GENOMIC DNA]</scope>
    <source>
        <strain evidence="4 5">DSM 103725</strain>
    </source>
</reference>
<proteinExistence type="predicted"/>
<name>A0A7X0H4X9_9BACT</name>
<dbReference type="Pfam" id="PF00294">
    <property type="entry name" value="PfkB"/>
    <property type="match status" value="1"/>
</dbReference>
<dbReference type="RefSeq" id="WP_184675155.1">
    <property type="nucleotide sequence ID" value="NZ_JACHGY010000001.1"/>
</dbReference>
<keyword evidence="1" id="KW-0808">Transferase</keyword>
<sequence length="322" mass="34020">MTSETLSKPLDVVVLGLNVVDVLVRLPREVQAGEKHQVNELVIQGGAPAGNAACGLARLGWRTGFATRLGDNALSATARADLQRYGVQPDLFVHTPDAQPAAAVVQIDPADGERTVFYSLEGYLPLEPDEVPVQAIQNARLLLTDGYEPDVGLRGLEAAREAGVQSVLDIEAGDPAVMRQMIELGTDCILPLVAAQQLSGESEPDAAMRRLAQSTDGQLVVTDGTHGSWALTPKGVIHQPAFLVEAVDTTGCGDSFHAGYASALLDGLSLELRLEMAALVAAHVATQLGGRTALPTREEMAESELSKTSADLLNHLRNTCHA</sequence>